<dbReference type="Gene3D" id="3.30.1540.10">
    <property type="entry name" value="formyl-coa transferase, domain 3"/>
    <property type="match status" value="1"/>
</dbReference>
<proteinExistence type="predicted"/>
<keyword evidence="3" id="KW-1185">Reference proteome</keyword>
<protein>
    <submittedName>
        <fullName evidence="2">CaiB/BaiF CoA transferase family protein</fullName>
    </submittedName>
</protein>
<comment type="caution">
    <text evidence="2">The sequence shown here is derived from an EMBL/GenBank/DDBJ whole genome shotgun (WGS) entry which is preliminary data.</text>
</comment>
<dbReference type="Pfam" id="PF02515">
    <property type="entry name" value="CoA_transf_3"/>
    <property type="match status" value="1"/>
</dbReference>
<dbReference type="InterPro" id="IPR023606">
    <property type="entry name" value="CoA-Trfase_III_dom_1_sf"/>
</dbReference>
<dbReference type="SUPFAM" id="SSF89796">
    <property type="entry name" value="CoA-transferase family III (CaiB/BaiF)"/>
    <property type="match status" value="1"/>
</dbReference>
<name>A0ABW5CXD2_9BACT</name>
<keyword evidence="1 2" id="KW-0808">Transferase</keyword>
<sequence>MNQNKGAFEGLLVLELASVLAGPSVGQFFGELGATVIKIENAATQGDVTRRWKLETEDKASDISAYFSAANWGKKSVALDITQPAALQALYKLVAQADVVIASYKPGDAEKLGVDYTSLQQLNPRLIYGHITGYGPDDSRAGYDAVVQAESGFMYLNGESESEPTKMPVALVDVLAAHQLKEGLLTALYLRERTGKGHYITVSLMQAAVSALVNQATNYLVAGHNPQRMGSSHPNIVPYGSVFTSRDNKQLVLAVGDDRQFRRLCQILGAPELADDPAFATNAARVQNRQRINQQLKQLIAQQDREELLQQLHLQHVPAGAINTIEEVFALPQAQGMLLHREQVKPGVKQVAFHLSTDQQESIQGFDAPPYYGQHTAEVLQQLAGFSESQVQALRQIEGKV</sequence>
<gene>
    <name evidence="2" type="ORF">ACFSKP_12125</name>
</gene>
<accession>A0ABW5CXD2</accession>
<dbReference type="InterPro" id="IPR050483">
    <property type="entry name" value="CoA-transferase_III_domain"/>
</dbReference>
<reference evidence="3" key="1">
    <citation type="journal article" date="2019" name="Int. J. Syst. Evol. Microbiol.">
        <title>The Global Catalogue of Microorganisms (GCM) 10K type strain sequencing project: providing services to taxonomists for standard genome sequencing and annotation.</title>
        <authorList>
            <consortium name="The Broad Institute Genomics Platform"/>
            <consortium name="The Broad Institute Genome Sequencing Center for Infectious Disease"/>
            <person name="Wu L."/>
            <person name="Ma J."/>
        </authorList>
    </citation>
    <scope>NUCLEOTIDE SEQUENCE [LARGE SCALE GENOMIC DNA]</scope>
    <source>
        <strain evidence="3">CGMCC 4.1782</strain>
    </source>
</reference>
<dbReference type="Proteomes" id="UP001597374">
    <property type="component" value="Unassembled WGS sequence"/>
</dbReference>
<dbReference type="GO" id="GO:0016740">
    <property type="term" value="F:transferase activity"/>
    <property type="evidence" value="ECO:0007669"/>
    <property type="project" value="UniProtKB-KW"/>
</dbReference>
<dbReference type="EMBL" id="JBHUIM010000002">
    <property type="protein sequence ID" value="MFD2247007.1"/>
    <property type="molecule type" value="Genomic_DNA"/>
</dbReference>
<dbReference type="RefSeq" id="WP_250432214.1">
    <property type="nucleotide sequence ID" value="NZ_JALPRR010000006.1"/>
</dbReference>
<dbReference type="PANTHER" id="PTHR48207">
    <property type="entry name" value="SUCCINATE--HYDROXYMETHYLGLUTARATE COA-TRANSFERASE"/>
    <property type="match status" value="1"/>
</dbReference>
<dbReference type="Gene3D" id="3.40.50.10540">
    <property type="entry name" value="Crotonobetainyl-coa:carnitine coa-transferase, domain 1"/>
    <property type="match status" value="1"/>
</dbReference>
<evidence type="ECO:0000313" key="2">
    <source>
        <dbReference type="EMBL" id="MFD2247007.1"/>
    </source>
</evidence>
<dbReference type="PANTHER" id="PTHR48207:SF3">
    <property type="entry name" value="SUCCINATE--HYDROXYMETHYLGLUTARATE COA-TRANSFERASE"/>
    <property type="match status" value="1"/>
</dbReference>
<evidence type="ECO:0000256" key="1">
    <source>
        <dbReference type="ARBA" id="ARBA00022679"/>
    </source>
</evidence>
<dbReference type="InterPro" id="IPR003673">
    <property type="entry name" value="CoA-Trfase_fam_III"/>
</dbReference>
<organism evidence="2 3">
    <name type="scientific">Pontibacter ruber</name>
    <dbReference type="NCBI Taxonomy" id="1343895"/>
    <lineage>
        <taxon>Bacteria</taxon>
        <taxon>Pseudomonadati</taxon>
        <taxon>Bacteroidota</taxon>
        <taxon>Cytophagia</taxon>
        <taxon>Cytophagales</taxon>
        <taxon>Hymenobacteraceae</taxon>
        <taxon>Pontibacter</taxon>
    </lineage>
</organism>
<evidence type="ECO:0000313" key="3">
    <source>
        <dbReference type="Proteomes" id="UP001597374"/>
    </source>
</evidence>
<dbReference type="InterPro" id="IPR044855">
    <property type="entry name" value="CoA-Trfase_III_dom3_sf"/>
</dbReference>